<name>A0A318LU03_9PSEU</name>
<dbReference type="RefSeq" id="WP_110340588.1">
    <property type="nucleotide sequence ID" value="NZ_MASU01000010.1"/>
</dbReference>
<accession>A0A318LU03</accession>
<reference evidence="2 3" key="1">
    <citation type="submission" date="2016-07" db="EMBL/GenBank/DDBJ databases">
        <title>Draft genome sequence of Prauserella sp. YIM 121212, isolated from alkaline soil.</title>
        <authorList>
            <person name="Ruckert C."/>
            <person name="Albersmeier A."/>
            <person name="Jiang C.-L."/>
            <person name="Jiang Y."/>
            <person name="Kalinowski J."/>
            <person name="Schneider O."/>
            <person name="Winkler A."/>
            <person name="Zotchev S.B."/>
        </authorList>
    </citation>
    <scope>NUCLEOTIDE SEQUENCE [LARGE SCALE GENOMIC DNA]</scope>
    <source>
        <strain evidence="2 3">YIM 121212</strain>
    </source>
</reference>
<proteinExistence type="predicted"/>
<organism evidence="2 3">
    <name type="scientific">Prauserella flavalba</name>
    <dbReference type="NCBI Taxonomy" id="1477506"/>
    <lineage>
        <taxon>Bacteria</taxon>
        <taxon>Bacillati</taxon>
        <taxon>Actinomycetota</taxon>
        <taxon>Actinomycetes</taxon>
        <taxon>Pseudonocardiales</taxon>
        <taxon>Pseudonocardiaceae</taxon>
        <taxon>Prauserella</taxon>
    </lineage>
</organism>
<evidence type="ECO:0000313" key="2">
    <source>
        <dbReference type="EMBL" id="PXY26487.1"/>
    </source>
</evidence>
<protein>
    <submittedName>
        <fullName evidence="2">Uncharacterized protein</fullName>
    </submittedName>
</protein>
<dbReference type="EMBL" id="MASU01000010">
    <property type="protein sequence ID" value="PXY26487.1"/>
    <property type="molecule type" value="Genomic_DNA"/>
</dbReference>
<sequence length="86" mass="9679">MTRTLTGTPVLRVLDRQPALHHGHRQRRGTQALRELGVVELRFEAALADRDSQYRKQQQARQARPHHSVGGGDADQQHVPPVKSTT</sequence>
<dbReference type="AlphaFoldDB" id="A0A318LU03"/>
<evidence type="ECO:0000256" key="1">
    <source>
        <dbReference type="SAM" id="MobiDB-lite"/>
    </source>
</evidence>
<dbReference type="Proteomes" id="UP000247892">
    <property type="component" value="Unassembled WGS sequence"/>
</dbReference>
<gene>
    <name evidence="2" type="ORF">BA062_23970</name>
</gene>
<comment type="caution">
    <text evidence="2">The sequence shown here is derived from an EMBL/GenBank/DDBJ whole genome shotgun (WGS) entry which is preliminary data.</text>
</comment>
<feature type="region of interest" description="Disordered" evidence="1">
    <location>
        <begin position="48"/>
        <end position="86"/>
    </location>
</feature>
<evidence type="ECO:0000313" key="3">
    <source>
        <dbReference type="Proteomes" id="UP000247892"/>
    </source>
</evidence>
<keyword evidence="3" id="KW-1185">Reference proteome</keyword>